<gene>
    <name evidence="2" type="ORF">OSIN01602_LOCUS16524</name>
</gene>
<dbReference type="AlphaFoldDB" id="A0A7S1ZYC5"/>
<reference evidence="2" key="1">
    <citation type="submission" date="2021-01" db="EMBL/GenBank/DDBJ databases">
        <authorList>
            <person name="Corre E."/>
            <person name="Pelletier E."/>
            <person name="Niang G."/>
            <person name="Scheremetjew M."/>
            <person name="Finn R."/>
            <person name="Kale V."/>
            <person name="Holt S."/>
            <person name="Cochrane G."/>
            <person name="Meng A."/>
            <person name="Brown T."/>
            <person name="Cohen L."/>
        </authorList>
    </citation>
    <scope>NUCLEOTIDE SEQUENCE</scope>
    <source>
        <strain evidence="2">Grunow 1884</strain>
    </source>
</reference>
<sequence length="112" mass="11935">MRADGTAVGWGSNHFGRTSVPPDITGRAVAVAAGCMHSFLGPRRGRQGPRVGYERGRVGRTDVPDGRLAGRWRKVEANDAGAYFSAAVREDGSVAAWGEDKGGRLDVPDELR</sequence>
<proteinExistence type="predicted"/>
<protein>
    <submittedName>
        <fullName evidence="2">Uncharacterized protein</fullName>
    </submittedName>
</protein>
<dbReference type="EMBL" id="HBGO01028714">
    <property type="protein sequence ID" value="CAD9352530.1"/>
    <property type="molecule type" value="Transcribed_RNA"/>
</dbReference>
<dbReference type="Gene3D" id="2.130.10.30">
    <property type="entry name" value="Regulator of chromosome condensation 1/beta-lactamase-inhibitor protein II"/>
    <property type="match status" value="1"/>
</dbReference>
<evidence type="ECO:0000313" key="2">
    <source>
        <dbReference type="EMBL" id="CAD9352530.1"/>
    </source>
</evidence>
<organism evidence="2">
    <name type="scientific">Trieres chinensis</name>
    <name type="common">Marine centric diatom</name>
    <name type="synonym">Odontella sinensis</name>
    <dbReference type="NCBI Taxonomy" id="1514140"/>
    <lineage>
        <taxon>Eukaryota</taxon>
        <taxon>Sar</taxon>
        <taxon>Stramenopiles</taxon>
        <taxon>Ochrophyta</taxon>
        <taxon>Bacillariophyta</taxon>
        <taxon>Mediophyceae</taxon>
        <taxon>Biddulphiophycidae</taxon>
        <taxon>Eupodiscales</taxon>
        <taxon>Parodontellaceae</taxon>
        <taxon>Trieres</taxon>
    </lineage>
</organism>
<dbReference type="InterPro" id="IPR009091">
    <property type="entry name" value="RCC1/BLIP-II"/>
</dbReference>
<name>A0A7S1ZYC5_TRICV</name>
<evidence type="ECO:0000256" key="1">
    <source>
        <dbReference type="SAM" id="MobiDB-lite"/>
    </source>
</evidence>
<dbReference type="SUPFAM" id="SSF50985">
    <property type="entry name" value="RCC1/BLIP-II"/>
    <property type="match status" value="1"/>
</dbReference>
<accession>A0A7S1ZYC5</accession>
<feature type="region of interest" description="Disordered" evidence="1">
    <location>
        <begin position="1"/>
        <end position="21"/>
    </location>
</feature>